<dbReference type="HOGENOM" id="CLU_401523_0_0_2"/>
<dbReference type="AlphaFoldDB" id="A3DN98"/>
<dbReference type="Proteomes" id="UP000000254">
    <property type="component" value="Chromosome"/>
</dbReference>
<accession>A3DN98</accession>
<organism evidence="1 2">
    <name type="scientific">Staphylothermus marinus (strain ATCC 43588 / DSM 3639 / JCM 9404 / F1)</name>
    <dbReference type="NCBI Taxonomy" id="399550"/>
    <lineage>
        <taxon>Archaea</taxon>
        <taxon>Thermoproteota</taxon>
        <taxon>Thermoprotei</taxon>
        <taxon>Desulfurococcales</taxon>
        <taxon>Desulfurococcaceae</taxon>
        <taxon>Staphylothermus</taxon>
    </lineage>
</organism>
<dbReference type="EMBL" id="CP000575">
    <property type="protein sequence ID" value="ABN70108.1"/>
    <property type="molecule type" value="Genomic_DNA"/>
</dbReference>
<keyword evidence="2" id="KW-1185">Reference proteome</keyword>
<dbReference type="RefSeq" id="WP_011839299.1">
    <property type="nucleotide sequence ID" value="NC_009033.1"/>
</dbReference>
<evidence type="ECO:0000313" key="2">
    <source>
        <dbReference type="Proteomes" id="UP000000254"/>
    </source>
</evidence>
<dbReference type="GeneID" id="4908063"/>
<reference evidence="2" key="1">
    <citation type="journal article" date="2009" name="BMC Genomics">
        <title>The complete genome sequence of Staphylothermus marinus reveals differences in sulfur metabolism among heterotrophic Crenarchaeota.</title>
        <authorList>
            <person name="Anderson I.J."/>
            <person name="Dharmarajan L."/>
            <person name="Rodriguez J."/>
            <person name="Hooper S."/>
            <person name="Porat I."/>
            <person name="Ulrich L.E."/>
            <person name="Elkins J.G."/>
            <person name="Mavromatis K."/>
            <person name="Sun H."/>
            <person name="Land M."/>
            <person name="Lapidus A."/>
            <person name="Lucas S."/>
            <person name="Barry K."/>
            <person name="Huber H."/>
            <person name="Zhulin I.B."/>
            <person name="Whitman W.B."/>
            <person name="Mukhopadhyay B."/>
            <person name="Woese C."/>
            <person name="Bristow J."/>
            <person name="Kyrpides N."/>
        </authorList>
    </citation>
    <scope>NUCLEOTIDE SEQUENCE [LARGE SCALE GENOMIC DNA]</scope>
    <source>
        <strain evidence="2">ATCC 43588 / DSM 3639 / JCM 9404 / F1</strain>
    </source>
</reference>
<name>A3DN98_STAMF</name>
<sequence length="685" mass="79102">MAKALSEYPVFLLVIASLLAIVLLSTHIMNQILTQYNYTLSNNQETIPDKIRYSFINGSIYFTDINNYDYIIELLAQNKTYRVLRLDRINNSLYGPLVIPSNYTYIALIGVNNGVTRLLDVLFKAKPVKELNFSVEKIMPPTITISPNGSVSYIEAMKGPYTYYELEPIILKRTITMLKGKTYNITYDYIMVNNNVSDSIVMDSRFVDPDLLDQVLNNAINTYGNITQDRYYTLRIYLNKYYVYSSLNNWIFDYSYQPEIVINKQDKIADISIDEPYSLVNVSLNHVIKYIQINDLAGNRYNGKLTVDYYIVFSNSTWQEKYFIKRYSGYTTVQNQQISLNHKVYLNYTGTYSIYILVKYTIRLSSVFTYPVYVTISYSLEGNHGNNIAIITYLVDKLFIKTDNRRYLILPFDNNTMTRLSINTWLGSDYYKLSINGSASMNTHILNISYLSRFTTYVLTIIRAHPSIMIDSLPGIIVSPMESTIYYTINNTKTNTITGIYTNKSSIKVQAIYLPVIKIGDTLLSNITSVVYVYLNSTNTVIYANNTIIELNSTSDYFFYGFIVVDKISYEKPLILIDFRQLNSLLKTILVNISFIDNTTVQFNTSDPYDAFIISNKPLKQITVYMFFYNKNITAIYSVVKHGFIGLIDENNIVHKVLYASRLHLVNNHYFLVKAENYGVVVEYK</sequence>
<dbReference type="KEGG" id="smr:Smar_1010"/>
<gene>
    <name evidence="1" type="ordered locus">Smar_1010</name>
</gene>
<protein>
    <submittedName>
        <fullName evidence="1">Uncharacterized protein</fullName>
    </submittedName>
</protein>
<reference evidence="1 2" key="2">
    <citation type="journal article" date="2009" name="Stand. Genomic Sci.">
        <title>Complete genome sequence of Staphylothermus marinus Stetter and Fiala 1986 type strain F1.</title>
        <authorList>
            <person name="Anderson I.J."/>
            <person name="Sun H."/>
            <person name="Lapidus A."/>
            <person name="Copeland A."/>
            <person name="Glavina Del Rio T."/>
            <person name="Tice H."/>
            <person name="Dalin E."/>
            <person name="Lucas S."/>
            <person name="Barry K."/>
            <person name="Land M."/>
            <person name="Richardson P."/>
            <person name="Huber H."/>
            <person name="Kyrpides N.C."/>
        </authorList>
    </citation>
    <scope>NUCLEOTIDE SEQUENCE [LARGE SCALE GENOMIC DNA]</scope>
    <source>
        <strain evidence="2">ATCC 43588 / DSM 3639 / JCM 9404 / F1</strain>
    </source>
</reference>
<proteinExistence type="predicted"/>
<dbReference type="STRING" id="399550.Smar_1010"/>
<evidence type="ECO:0000313" key="1">
    <source>
        <dbReference type="EMBL" id="ABN70108.1"/>
    </source>
</evidence>